<comment type="caution">
    <text evidence="2">The sequence shown here is derived from an EMBL/GenBank/DDBJ whole genome shotgun (WGS) entry which is preliminary data.</text>
</comment>
<dbReference type="InterPro" id="IPR018961">
    <property type="entry name" value="DnaJ_homolog_subfam-C_membr-28"/>
</dbReference>
<dbReference type="Pfam" id="PF09350">
    <property type="entry name" value="DJC28_CD"/>
    <property type="match status" value="1"/>
</dbReference>
<feature type="domain" description="DnaJ homologue subfamily C member 28 conserved" evidence="1">
    <location>
        <begin position="16"/>
        <end position="72"/>
    </location>
</feature>
<evidence type="ECO:0000313" key="3">
    <source>
        <dbReference type="Proteomes" id="UP001597109"/>
    </source>
</evidence>
<reference evidence="3" key="1">
    <citation type="journal article" date="2019" name="Int. J. Syst. Evol. Microbiol.">
        <title>The Global Catalogue of Microorganisms (GCM) 10K type strain sequencing project: providing services to taxonomists for standard genome sequencing and annotation.</title>
        <authorList>
            <consortium name="The Broad Institute Genomics Platform"/>
            <consortium name="The Broad Institute Genome Sequencing Center for Infectious Disease"/>
            <person name="Wu L."/>
            <person name="Ma J."/>
        </authorList>
    </citation>
    <scope>NUCLEOTIDE SEQUENCE [LARGE SCALE GENOMIC DNA]</scope>
    <source>
        <strain evidence="3">CCUG 56756</strain>
    </source>
</reference>
<evidence type="ECO:0000259" key="1">
    <source>
        <dbReference type="Pfam" id="PF09350"/>
    </source>
</evidence>
<keyword evidence="3" id="KW-1185">Reference proteome</keyword>
<dbReference type="RefSeq" id="WP_144839388.1">
    <property type="nucleotide sequence ID" value="NZ_JBHTKI010000019.1"/>
</dbReference>
<dbReference type="EMBL" id="JBHTKI010000019">
    <property type="protein sequence ID" value="MFD1032145.1"/>
    <property type="molecule type" value="Genomic_DNA"/>
</dbReference>
<protein>
    <submittedName>
        <fullName evidence="2">DnaJ family domain-containing protein</fullName>
    </submittedName>
</protein>
<accession>A0ABW3LC23</accession>
<sequence>MAEEKQEVRTDLIGEILREYEKTGGMDNLPGTGKPLPKEYFSGDLFQQFQRIANEQGYKPHWLKLQQEIRDGIHETIEKLEAGKKRDLPLRISRINDKIHEFNKSCPPPL</sequence>
<evidence type="ECO:0000313" key="2">
    <source>
        <dbReference type="EMBL" id="MFD1032145.1"/>
    </source>
</evidence>
<proteinExistence type="predicted"/>
<organism evidence="2 3">
    <name type="scientific">Metaplanococcus flavidus</name>
    <dbReference type="NCBI Taxonomy" id="569883"/>
    <lineage>
        <taxon>Bacteria</taxon>
        <taxon>Bacillati</taxon>
        <taxon>Bacillota</taxon>
        <taxon>Bacilli</taxon>
        <taxon>Bacillales</taxon>
        <taxon>Caryophanaceae</taxon>
        <taxon>Metaplanococcus</taxon>
    </lineage>
</organism>
<gene>
    <name evidence="2" type="ORF">ACFQ1X_11960</name>
</gene>
<name>A0ABW3LC23_9BACL</name>
<dbReference type="Proteomes" id="UP001597109">
    <property type="component" value="Unassembled WGS sequence"/>
</dbReference>